<keyword evidence="3" id="KW-0732">Signal</keyword>
<feature type="domain" description="Ig-like" evidence="10">
    <location>
        <begin position="311"/>
        <end position="411"/>
    </location>
</feature>
<evidence type="ECO:0000256" key="5">
    <source>
        <dbReference type="ARBA" id="ARBA00023157"/>
    </source>
</evidence>
<accession>A0A3B3TKB5</accession>
<feature type="domain" description="SRCR" evidence="9">
    <location>
        <begin position="9"/>
        <end position="85"/>
    </location>
</feature>
<evidence type="ECO:0000256" key="8">
    <source>
        <dbReference type="SAM" id="Phobius"/>
    </source>
</evidence>
<dbReference type="GO" id="GO:0016020">
    <property type="term" value="C:membrane"/>
    <property type="evidence" value="ECO:0007669"/>
    <property type="project" value="InterPro"/>
</dbReference>
<dbReference type="PANTHER" id="PTHR19331:SF22">
    <property type="entry name" value="DELETED IN MALIGNANT BRAIN TUMORS 1 PROTEIN"/>
    <property type="match status" value="1"/>
</dbReference>
<dbReference type="AlphaFoldDB" id="A0A3B3TKB5"/>
<name>A0A3B3TKB5_9TELE</name>
<evidence type="ECO:0000256" key="3">
    <source>
        <dbReference type="ARBA" id="ARBA00022729"/>
    </source>
</evidence>
<dbReference type="Ensembl" id="ENSPLAT00000015349.1">
    <property type="protein sequence ID" value="ENSPLAP00000001082.1"/>
    <property type="gene ID" value="ENSPLAG00000002051.1"/>
</dbReference>
<keyword evidence="8" id="KW-1133">Transmembrane helix</keyword>
<feature type="transmembrane region" description="Helical" evidence="8">
    <location>
        <begin position="420"/>
        <end position="440"/>
    </location>
</feature>
<evidence type="ECO:0000256" key="2">
    <source>
        <dbReference type="ARBA" id="ARBA00022525"/>
    </source>
</evidence>
<keyword evidence="4" id="KW-0677">Repeat</keyword>
<reference evidence="11" key="2">
    <citation type="submission" date="2025-09" db="UniProtKB">
        <authorList>
            <consortium name="Ensembl"/>
        </authorList>
    </citation>
    <scope>IDENTIFICATION</scope>
</reference>
<dbReference type="PROSITE" id="PS50287">
    <property type="entry name" value="SRCR_2"/>
    <property type="match status" value="3"/>
</dbReference>
<feature type="domain" description="SRCR" evidence="9">
    <location>
        <begin position="208"/>
        <end position="305"/>
    </location>
</feature>
<sequence length="475" mass="51326">MTDLCSEPIRLVRGASRCEVTLELKRTEWRPVKGPDWFLMEAAVVCGQMKCGSAVSVQTRENSSVSSVWWISSDCVRPGYPLTECASADVSSSILDVTCLDSVRLVNGTSLCSGGLEVKTSQFNQIWSTVCEADFDQQDAEVVCREIGCGPPSVLQGALYGEVEAPTWTAEFQCGGTESSLLDCRRSGSVRNTCSPNKAVRLTCSEPIRLVGGASHCEGTLELKLRTWRPVSASGWTMQEAAAACRELDCGSVVSMGTRNNSSVRQVWEIQLSCLKSGYPLRQCASPSLLSSSSQSGTILELVCTDLLVQPIISVSSSDGVTGVLQSSSAGVFQGSSFTISCSIQPQYPGGSFQLSFNSSNTTHSYTQPASNHSAHFLFPAAEPAHRGIYSCVYDVHVFSHNFSSQSRVLTLRVSDPTVFIIRLVVLLLSLLIFISVIYCSHKTTRGQQTVAQKNLDVGGDEVREVMEEQEEAAL</sequence>
<dbReference type="Pfam" id="PF13895">
    <property type="entry name" value="Ig_2"/>
    <property type="match status" value="1"/>
</dbReference>
<keyword evidence="12" id="KW-1185">Reference proteome</keyword>
<feature type="domain" description="SRCR" evidence="9">
    <location>
        <begin position="103"/>
        <end position="205"/>
    </location>
</feature>
<feature type="disulfide bond" evidence="7">
    <location>
        <begin position="174"/>
        <end position="184"/>
    </location>
</feature>
<dbReference type="SMART" id="SM00202">
    <property type="entry name" value="SR"/>
    <property type="match status" value="3"/>
</dbReference>
<reference evidence="11" key="1">
    <citation type="submission" date="2025-08" db="UniProtKB">
        <authorList>
            <consortium name="Ensembl"/>
        </authorList>
    </citation>
    <scope>IDENTIFICATION</scope>
</reference>
<dbReference type="Gene3D" id="2.60.40.10">
    <property type="entry name" value="Immunoglobulins"/>
    <property type="match status" value="1"/>
</dbReference>
<keyword evidence="5 7" id="KW-1015">Disulfide bond</keyword>
<evidence type="ECO:0000313" key="12">
    <source>
        <dbReference type="Proteomes" id="UP000261500"/>
    </source>
</evidence>
<evidence type="ECO:0000256" key="6">
    <source>
        <dbReference type="ARBA" id="ARBA00023180"/>
    </source>
</evidence>
<dbReference type="PANTHER" id="PTHR19331">
    <property type="entry name" value="SCAVENGER RECEPTOR DOMAIN-CONTAINING"/>
    <property type="match status" value="1"/>
</dbReference>
<dbReference type="InterPro" id="IPR013783">
    <property type="entry name" value="Ig-like_fold"/>
</dbReference>
<feature type="disulfide bond" evidence="7">
    <location>
        <begin position="274"/>
        <end position="284"/>
    </location>
</feature>
<dbReference type="GeneTree" id="ENSGT00940000163299"/>
<evidence type="ECO:0000313" key="11">
    <source>
        <dbReference type="Ensembl" id="ENSPLAP00000001082.1"/>
    </source>
</evidence>
<dbReference type="SUPFAM" id="SSF56487">
    <property type="entry name" value="SRCR-like"/>
    <property type="match status" value="3"/>
</dbReference>
<dbReference type="PROSITE" id="PS50835">
    <property type="entry name" value="IG_LIKE"/>
    <property type="match status" value="1"/>
</dbReference>
<evidence type="ECO:0000256" key="4">
    <source>
        <dbReference type="ARBA" id="ARBA00022737"/>
    </source>
</evidence>
<keyword evidence="2" id="KW-0964">Secreted</keyword>
<dbReference type="InterPro" id="IPR007110">
    <property type="entry name" value="Ig-like_dom"/>
</dbReference>
<proteinExistence type="predicted"/>
<dbReference type="InterPro" id="IPR001190">
    <property type="entry name" value="SRCR"/>
</dbReference>
<keyword evidence="8" id="KW-0472">Membrane</keyword>
<dbReference type="Gene3D" id="3.10.250.10">
    <property type="entry name" value="SRCR-like domain"/>
    <property type="match status" value="3"/>
</dbReference>
<dbReference type="Pfam" id="PF00530">
    <property type="entry name" value="SRCR"/>
    <property type="match status" value="3"/>
</dbReference>
<dbReference type="PRINTS" id="PR00258">
    <property type="entry name" value="SPERACTRCPTR"/>
</dbReference>
<evidence type="ECO:0000259" key="10">
    <source>
        <dbReference type="PROSITE" id="PS50835"/>
    </source>
</evidence>
<evidence type="ECO:0000256" key="7">
    <source>
        <dbReference type="PROSITE-ProRule" id="PRU00196"/>
    </source>
</evidence>
<dbReference type="SUPFAM" id="SSF48726">
    <property type="entry name" value="Immunoglobulin"/>
    <property type="match status" value="1"/>
</dbReference>
<comment type="caution">
    <text evidence="7">Lacks conserved residue(s) required for the propagation of feature annotation.</text>
</comment>
<dbReference type="InterPro" id="IPR036772">
    <property type="entry name" value="SRCR-like_dom_sf"/>
</dbReference>
<comment type="subcellular location">
    <subcellularLocation>
        <location evidence="1">Secreted</location>
    </subcellularLocation>
</comment>
<keyword evidence="8" id="KW-0812">Transmembrane</keyword>
<keyword evidence="6" id="KW-0325">Glycoprotein</keyword>
<organism evidence="11 12">
    <name type="scientific">Poecilia latipinna</name>
    <name type="common">sailfin molly</name>
    <dbReference type="NCBI Taxonomy" id="48699"/>
    <lineage>
        <taxon>Eukaryota</taxon>
        <taxon>Metazoa</taxon>
        <taxon>Chordata</taxon>
        <taxon>Craniata</taxon>
        <taxon>Vertebrata</taxon>
        <taxon>Euteleostomi</taxon>
        <taxon>Actinopterygii</taxon>
        <taxon>Neopterygii</taxon>
        <taxon>Teleostei</taxon>
        <taxon>Neoteleostei</taxon>
        <taxon>Acanthomorphata</taxon>
        <taxon>Ovalentaria</taxon>
        <taxon>Atherinomorphae</taxon>
        <taxon>Cyprinodontiformes</taxon>
        <taxon>Poeciliidae</taxon>
        <taxon>Poeciliinae</taxon>
        <taxon>Poecilia</taxon>
    </lineage>
</organism>
<evidence type="ECO:0000256" key="1">
    <source>
        <dbReference type="ARBA" id="ARBA00004613"/>
    </source>
</evidence>
<dbReference type="FunFam" id="3.10.250.10:FF:000013">
    <property type="entry name" value="CD163 molecule like 1"/>
    <property type="match status" value="1"/>
</dbReference>
<feature type="disulfide bond" evidence="7">
    <location>
        <begin position="75"/>
        <end position="85"/>
    </location>
</feature>
<dbReference type="InterPro" id="IPR036179">
    <property type="entry name" value="Ig-like_dom_sf"/>
</dbReference>
<dbReference type="Proteomes" id="UP000261500">
    <property type="component" value="Unplaced"/>
</dbReference>
<protein>
    <submittedName>
        <fullName evidence="11">Uncharacterized LOC106938122</fullName>
    </submittedName>
</protein>
<evidence type="ECO:0000259" key="9">
    <source>
        <dbReference type="PROSITE" id="PS50287"/>
    </source>
</evidence>